<dbReference type="OrthoDB" id="797973at2"/>
<protein>
    <submittedName>
        <fullName evidence="1">Uncharacterized protein</fullName>
    </submittedName>
</protein>
<name>A0A1I3VBD3_9SPHI</name>
<dbReference type="EMBL" id="FOQO01000016">
    <property type="protein sequence ID" value="SFJ92774.1"/>
    <property type="molecule type" value="Genomic_DNA"/>
</dbReference>
<dbReference type="Proteomes" id="UP000198670">
    <property type="component" value="Unassembled WGS sequence"/>
</dbReference>
<keyword evidence="2" id="KW-1185">Reference proteome</keyword>
<organism evidence="1 2">
    <name type="scientific">Parapedobacter indicus</name>
    <dbReference type="NCBI Taxonomy" id="1477437"/>
    <lineage>
        <taxon>Bacteria</taxon>
        <taxon>Pseudomonadati</taxon>
        <taxon>Bacteroidota</taxon>
        <taxon>Sphingobacteriia</taxon>
        <taxon>Sphingobacteriales</taxon>
        <taxon>Sphingobacteriaceae</taxon>
        <taxon>Parapedobacter</taxon>
    </lineage>
</organism>
<accession>A0A1I3VBD3</accession>
<dbReference type="STRING" id="1477437.SAMN05444682_11651"/>
<proteinExistence type="predicted"/>
<evidence type="ECO:0000313" key="2">
    <source>
        <dbReference type="Proteomes" id="UP000198670"/>
    </source>
</evidence>
<dbReference type="RefSeq" id="WP_090632348.1">
    <property type="nucleotide sequence ID" value="NZ_FOQO01000016.1"/>
</dbReference>
<reference evidence="1 2" key="1">
    <citation type="submission" date="2016-10" db="EMBL/GenBank/DDBJ databases">
        <authorList>
            <person name="de Groot N.N."/>
        </authorList>
    </citation>
    <scope>NUCLEOTIDE SEQUENCE [LARGE SCALE GENOMIC DNA]</scope>
    <source>
        <strain evidence="1 2">RK1</strain>
    </source>
</reference>
<evidence type="ECO:0000313" key="1">
    <source>
        <dbReference type="EMBL" id="SFJ92774.1"/>
    </source>
</evidence>
<gene>
    <name evidence="1" type="ORF">SAMN05444682_11651</name>
</gene>
<dbReference type="AlphaFoldDB" id="A0A1I3VBD3"/>
<sequence length="91" mass="10597">MINEDEFDLYEPQMPQEAFHLELDLFDVGDYYNLLFIPCNDVFIVVSNNEHFTTMVKNGEGADAWEQRDGQVEDEVFEKLAIALGEYIDNQ</sequence>